<evidence type="ECO:0000313" key="9">
    <source>
        <dbReference type="EMBL" id="EKV30016.1"/>
    </source>
</evidence>
<evidence type="ECO:0000256" key="6">
    <source>
        <dbReference type="ARBA" id="ARBA00022833"/>
    </source>
</evidence>
<keyword evidence="6" id="KW-0862">Zinc</keyword>
<comment type="cofactor">
    <cofactor evidence="2">
        <name>Zn(2+)</name>
        <dbReference type="ChEBI" id="CHEBI:29105"/>
    </cofactor>
</comment>
<keyword evidence="10" id="KW-1185">Reference proteome</keyword>
<dbReference type="STRING" id="1238182.C882_0097"/>
<evidence type="ECO:0000259" key="8">
    <source>
        <dbReference type="Pfam" id="PF07687"/>
    </source>
</evidence>
<dbReference type="SUPFAM" id="SSF55031">
    <property type="entry name" value="Bacterial exopeptidase dimerisation domain"/>
    <property type="match status" value="1"/>
</dbReference>
<dbReference type="SUPFAM" id="SSF53187">
    <property type="entry name" value="Zn-dependent exopeptidases"/>
    <property type="match status" value="1"/>
</dbReference>
<keyword evidence="5" id="KW-0378">Hydrolase</keyword>
<name>K9HNB0_9PROT</name>
<comment type="caution">
    <text evidence="9">The sequence shown here is derived from an EMBL/GenBank/DDBJ whole genome shotgun (WGS) entry which is preliminary data.</text>
</comment>
<dbReference type="eggNOG" id="COG0624">
    <property type="taxonomic scope" value="Bacteria"/>
</dbReference>
<organism evidence="9 10">
    <name type="scientific">Caenispirillum salinarum AK4</name>
    <dbReference type="NCBI Taxonomy" id="1238182"/>
    <lineage>
        <taxon>Bacteria</taxon>
        <taxon>Pseudomonadati</taxon>
        <taxon>Pseudomonadota</taxon>
        <taxon>Alphaproteobacteria</taxon>
        <taxon>Rhodospirillales</taxon>
        <taxon>Novispirillaceae</taxon>
        <taxon>Caenispirillum</taxon>
    </lineage>
</organism>
<dbReference type="RefSeq" id="WP_009540757.1">
    <property type="nucleotide sequence ID" value="NZ_ANHY01000010.1"/>
</dbReference>
<evidence type="ECO:0000256" key="4">
    <source>
        <dbReference type="ARBA" id="ARBA00022723"/>
    </source>
</evidence>
<comment type="cofactor">
    <cofactor evidence="1">
        <name>Co(2+)</name>
        <dbReference type="ChEBI" id="CHEBI:48828"/>
    </cofactor>
</comment>
<dbReference type="PATRIC" id="fig|1238182.3.peg.2313"/>
<comment type="similarity">
    <text evidence="3">Belongs to the peptidase M20A family.</text>
</comment>
<protein>
    <submittedName>
        <fullName evidence="9">Acetylornithine deacetylase</fullName>
    </submittedName>
</protein>
<dbReference type="InterPro" id="IPR002933">
    <property type="entry name" value="Peptidase_M20"/>
</dbReference>
<dbReference type="OrthoDB" id="9809784at2"/>
<dbReference type="GO" id="GO:0046872">
    <property type="term" value="F:metal ion binding"/>
    <property type="evidence" value="ECO:0007669"/>
    <property type="project" value="UniProtKB-KW"/>
</dbReference>
<dbReference type="InterPro" id="IPR011650">
    <property type="entry name" value="Peptidase_M20_dimer"/>
</dbReference>
<dbReference type="EMBL" id="ANHY01000010">
    <property type="protein sequence ID" value="EKV30016.1"/>
    <property type="molecule type" value="Genomic_DNA"/>
</dbReference>
<dbReference type="PANTHER" id="PTHR43808:SF25">
    <property type="entry name" value="PEPTIDASE M20 DIMERISATION DOMAIN-CONTAINING PROTEIN"/>
    <property type="match status" value="1"/>
</dbReference>
<gene>
    <name evidence="9" type="ORF">C882_0097</name>
</gene>
<evidence type="ECO:0000256" key="3">
    <source>
        <dbReference type="ARBA" id="ARBA00006247"/>
    </source>
</evidence>
<feature type="domain" description="Peptidase M20 dimerisation" evidence="8">
    <location>
        <begin position="211"/>
        <end position="325"/>
    </location>
</feature>
<dbReference type="Pfam" id="PF07687">
    <property type="entry name" value="M20_dimer"/>
    <property type="match status" value="1"/>
</dbReference>
<dbReference type="InterPro" id="IPR010182">
    <property type="entry name" value="ArgE/DapE"/>
</dbReference>
<dbReference type="PANTHER" id="PTHR43808">
    <property type="entry name" value="ACETYLORNITHINE DEACETYLASE"/>
    <property type="match status" value="1"/>
</dbReference>
<keyword evidence="7" id="KW-0170">Cobalt</keyword>
<dbReference type="GO" id="GO:0016787">
    <property type="term" value="F:hydrolase activity"/>
    <property type="evidence" value="ECO:0007669"/>
    <property type="project" value="UniProtKB-KW"/>
</dbReference>
<evidence type="ECO:0000256" key="1">
    <source>
        <dbReference type="ARBA" id="ARBA00001941"/>
    </source>
</evidence>
<keyword evidence="4" id="KW-0479">Metal-binding</keyword>
<dbReference type="InterPro" id="IPR036264">
    <property type="entry name" value="Bact_exopeptidase_dim_dom"/>
</dbReference>
<dbReference type="NCBIfam" id="TIGR01910">
    <property type="entry name" value="DapE-ArgE"/>
    <property type="match status" value="1"/>
</dbReference>
<dbReference type="InterPro" id="IPR050072">
    <property type="entry name" value="Peptidase_M20A"/>
</dbReference>
<evidence type="ECO:0000256" key="7">
    <source>
        <dbReference type="ARBA" id="ARBA00023285"/>
    </source>
</evidence>
<dbReference type="NCBIfam" id="NF005306">
    <property type="entry name" value="PRK06837.1"/>
    <property type="match status" value="1"/>
</dbReference>
<evidence type="ECO:0000256" key="5">
    <source>
        <dbReference type="ARBA" id="ARBA00022801"/>
    </source>
</evidence>
<dbReference type="InterPro" id="IPR033687">
    <property type="entry name" value="YodQ-like"/>
</dbReference>
<dbReference type="CDD" id="cd03895">
    <property type="entry name" value="M20_ArgE_DapE-like"/>
    <property type="match status" value="1"/>
</dbReference>
<dbReference type="Gene3D" id="3.40.630.10">
    <property type="entry name" value="Zn peptidases"/>
    <property type="match status" value="1"/>
</dbReference>
<accession>K9HNB0</accession>
<evidence type="ECO:0000256" key="2">
    <source>
        <dbReference type="ARBA" id="ARBA00001947"/>
    </source>
</evidence>
<sequence length="429" mass="45721">MTDTPTADTLPTDADILAAADAEQAEAVELLKDLVREPSTLGNEGGAQDIMAGVFGSLGLTVDRFEVDLNAISHLPGFSPPLVDYSGRENVVGISRPAGGAKGRSLILNGHIDVVPVGNEAAWSNPPFHPVVRDGRLYGRGSGDMKAGIVAYVAAMRALARLGYRPAADVFLQSVIEEECTGNGALSCLHRGYRADAAIIPEPFNHSLMTAQLGVMWFTVDLAGKPAHVLDTSAGSNAIEAVHPILRGLKELEARWNEPTHRHPAYEGHAHPINFNLGRIQGGDWPSSVPATCRFDLRVGFFPGADMDQVKAEVEAAIRQHAPEGMGVTISYRGFQAEGAVMDPDWPMMKELAAVHEAVAGSPIEHLASTATTDARFFVLYGDTPATCYGPEADSIHGIDESVGLESMATVSRVLALFIARWCGLERIG</sequence>
<dbReference type="Proteomes" id="UP000009881">
    <property type="component" value="Unassembled WGS sequence"/>
</dbReference>
<dbReference type="Pfam" id="PF01546">
    <property type="entry name" value="Peptidase_M20"/>
    <property type="match status" value="1"/>
</dbReference>
<reference evidence="9 10" key="1">
    <citation type="journal article" date="2013" name="Genome Announc.">
        <title>Draft Genome Sequence of an Alphaproteobacterium, Caenispirillum salinarum AK4(T), Isolated from a Solar Saltern.</title>
        <authorList>
            <person name="Khatri I."/>
            <person name="Singh A."/>
            <person name="Korpole S."/>
            <person name="Pinnaka A.K."/>
            <person name="Subramanian S."/>
        </authorList>
    </citation>
    <scope>NUCLEOTIDE SEQUENCE [LARGE SCALE GENOMIC DNA]</scope>
    <source>
        <strain evidence="9 10">AK4</strain>
    </source>
</reference>
<dbReference type="Gene3D" id="3.30.70.360">
    <property type="match status" value="1"/>
</dbReference>
<evidence type="ECO:0000313" key="10">
    <source>
        <dbReference type="Proteomes" id="UP000009881"/>
    </source>
</evidence>
<dbReference type="AlphaFoldDB" id="K9HNB0"/>
<proteinExistence type="inferred from homology"/>